<dbReference type="Proteomes" id="UP001451571">
    <property type="component" value="Chromosome"/>
</dbReference>
<accession>A0ABZ3F1D3</accession>
<dbReference type="GO" id="GO:0016829">
    <property type="term" value="F:lyase activity"/>
    <property type="evidence" value="ECO:0007669"/>
    <property type="project" value="UniProtKB-KW"/>
</dbReference>
<evidence type="ECO:0000256" key="2">
    <source>
        <dbReference type="ARBA" id="ARBA00006966"/>
    </source>
</evidence>
<gene>
    <name evidence="5" type="ORF">V6984_05895</name>
</gene>
<feature type="domain" description="Aromatic amino acid beta-eliminating lyase/threonine aldolase" evidence="4">
    <location>
        <begin position="5"/>
        <end position="293"/>
    </location>
</feature>
<dbReference type="InterPro" id="IPR015421">
    <property type="entry name" value="PyrdxlP-dep_Trfase_major"/>
</dbReference>
<dbReference type="RefSeq" id="WP_342758850.1">
    <property type="nucleotide sequence ID" value="NZ_CP146256.1"/>
</dbReference>
<evidence type="ECO:0000256" key="3">
    <source>
        <dbReference type="ARBA" id="ARBA00022898"/>
    </source>
</evidence>
<reference evidence="5 6" key="1">
    <citation type="submission" date="2024-02" db="EMBL/GenBank/DDBJ databases">
        <title>Bacterial strain from lacustrine sediment.</title>
        <authorList>
            <person name="Petit C."/>
            <person name="Fadhlaoui K."/>
        </authorList>
    </citation>
    <scope>NUCLEOTIDE SEQUENCE [LARGE SCALE GENOMIC DNA]</scope>
    <source>
        <strain evidence="5 6">IPX-CK</strain>
    </source>
</reference>
<keyword evidence="6" id="KW-1185">Reference proteome</keyword>
<dbReference type="Gene3D" id="3.40.640.10">
    <property type="entry name" value="Type I PLP-dependent aspartate aminotransferase-like (Major domain)"/>
    <property type="match status" value="1"/>
</dbReference>
<keyword evidence="3" id="KW-0663">Pyridoxal phosphate</keyword>
<organism evidence="5 6">
    <name type="scientific">Kineothrix sedimenti</name>
    <dbReference type="NCBI Taxonomy" id="3123317"/>
    <lineage>
        <taxon>Bacteria</taxon>
        <taxon>Bacillati</taxon>
        <taxon>Bacillota</taxon>
        <taxon>Clostridia</taxon>
        <taxon>Lachnospirales</taxon>
        <taxon>Lachnospiraceae</taxon>
        <taxon>Kineothrix</taxon>
    </lineage>
</organism>
<evidence type="ECO:0000313" key="6">
    <source>
        <dbReference type="Proteomes" id="UP001451571"/>
    </source>
</evidence>
<protein>
    <submittedName>
        <fullName evidence="5">Beta-eliminating lyase-related protein</fullName>
    </submittedName>
</protein>
<name>A0ABZ3F1D3_9FIRM</name>
<dbReference type="Pfam" id="PF01212">
    <property type="entry name" value="Beta_elim_lyase"/>
    <property type="match status" value="1"/>
</dbReference>
<evidence type="ECO:0000313" key="5">
    <source>
        <dbReference type="EMBL" id="XAH75286.1"/>
    </source>
</evidence>
<dbReference type="Gene3D" id="3.90.1150.10">
    <property type="entry name" value="Aspartate Aminotransferase, domain 1"/>
    <property type="match status" value="1"/>
</dbReference>
<dbReference type="SUPFAM" id="SSF53383">
    <property type="entry name" value="PLP-dependent transferases"/>
    <property type="match status" value="1"/>
</dbReference>
<comment type="cofactor">
    <cofactor evidence="1">
        <name>pyridoxal 5'-phosphate</name>
        <dbReference type="ChEBI" id="CHEBI:597326"/>
    </cofactor>
</comment>
<comment type="similarity">
    <text evidence="2">Belongs to the threonine aldolase family.</text>
</comment>
<dbReference type="EMBL" id="CP146256">
    <property type="protein sequence ID" value="XAH75286.1"/>
    <property type="molecule type" value="Genomic_DNA"/>
</dbReference>
<dbReference type="PANTHER" id="PTHR48097">
    <property type="entry name" value="L-THREONINE ALDOLASE-RELATED"/>
    <property type="match status" value="1"/>
</dbReference>
<dbReference type="PANTHER" id="PTHR48097:SF5">
    <property type="entry name" value="LOW SPECIFICITY L-THREONINE ALDOLASE"/>
    <property type="match status" value="1"/>
</dbReference>
<keyword evidence="5" id="KW-0456">Lyase</keyword>
<proteinExistence type="inferred from homology"/>
<sequence length="341" mass="38192">MLHFDSDYMEGAHPAIMERLMDTNMEQTSGYGTDEYCDSAKKKIKRACNAPEAEVFFLMGGTQTNRVAIDGILRVYEGVLAAECGHISVHESGAIEAGGHKVLTLPHEKGKLKAKTVEDYLEQFYQDANWPHMVIPGMLYVTHPTEYGAIYTKAELEGLHEVCQKYNIPMYIDGARLGYGLAAENTDVTLSDIAECCEAFYIGGTKVGALFGEALVFTKPKLVSHFFTTIKQHGGLLAKGRLLGLQFDTLFSDDLYIKISRNAIEKALELKAGLKEKGYELFFESPTNQQFLIMENKKIEELKEKVSFGFWEVYDEKHTVVRIATGWATESTDIRALLKLL</sequence>
<dbReference type="InterPro" id="IPR015422">
    <property type="entry name" value="PyrdxlP-dep_Trfase_small"/>
</dbReference>
<evidence type="ECO:0000256" key="1">
    <source>
        <dbReference type="ARBA" id="ARBA00001933"/>
    </source>
</evidence>
<dbReference type="InterPro" id="IPR001597">
    <property type="entry name" value="ArAA_b-elim_lyase/Thr_aldolase"/>
</dbReference>
<dbReference type="InterPro" id="IPR015424">
    <property type="entry name" value="PyrdxlP-dep_Trfase"/>
</dbReference>
<evidence type="ECO:0000259" key="4">
    <source>
        <dbReference type="Pfam" id="PF01212"/>
    </source>
</evidence>